<organism evidence="1 2">
    <name type="scientific">Tenacibaculum pelagium</name>
    <dbReference type="NCBI Taxonomy" id="2759527"/>
    <lineage>
        <taxon>Bacteria</taxon>
        <taxon>Pseudomonadati</taxon>
        <taxon>Bacteroidota</taxon>
        <taxon>Flavobacteriia</taxon>
        <taxon>Flavobacteriales</taxon>
        <taxon>Flavobacteriaceae</taxon>
        <taxon>Tenacibaculum</taxon>
    </lineage>
</organism>
<keyword evidence="2" id="KW-1185">Reference proteome</keyword>
<gene>
    <name evidence="1" type="ORF">H3Z83_12440</name>
</gene>
<name>A0A839ASK3_9FLAO</name>
<dbReference type="PROSITE" id="PS51257">
    <property type="entry name" value="PROKAR_LIPOPROTEIN"/>
    <property type="match status" value="1"/>
</dbReference>
<evidence type="ECO:0000313" key="2">
    <source>
        <dbReference type="Proteomes" id="UP000563906"/>
    </source>
</evidence>
<dbReference type="Proteomes" id="UP000563906">
    <property type="component" value="Unassembled WGS sequence"/>
</dbReference>
<comment type="caution">
    <text evidence="1">The sequence shown here is derived from an EMBL/GenBank/DDBJ whole genome shotgun (WGS) entry which is preliminary data.</text>
</comment>
<evidence type="ECO:0000313" key="1">
    <source>
        <dbReference type="EMBL" id="MBA6157318.1"/>
    </source>
</evidence>
<dbReference type="RefSeq" id="WP_182125821.1">
    <property type="nucleotide sequence ID" value="NZ_JACGLS010000008.1"/>
</dbReference>
<protein>
    <submittedName>
        <fullName evidence="1">DUF2147 domain-containing protein</fullName>
    </submittedName>
</protein>
<reference evidence="1 2" key="1">
    <citation type="submission" date="2020-07" db="EMBL/GenBank/DDBJ databases">
        <title>Bacterium isolated from marine sediment.</title>
        <authorList>
            <person name="Shang D."/>
            <person name="Du Z.-J."/>
        </authorList>
    </citation>
    <scope>NUCLEOTIDE SEQUENCE [LARGE SCALE GENOMIC DNA]</scope>
    <source>
        <strain evidence="1 2">S7007</strain>
    </source>
</reference>
<sequence>MKKTLLSLIVLLTACSTQIDKQVLGTWNVQSNFYKATYKIEKQGKKLIGKVLYYNDDTTVLHETKTDKDIFLHDLKYKNEVYVDAISGATNTVSEKLTIKVKHKDTLEVTSYINKKPLIENWTRKQ</sequence>
<proteinExistence type="predicted"/>
<dbReference type="AlphaFoldDB" id="A0A839ASK3"/>
<accession>A0A839ASK3</accession>
<dbReference type="EMBL" id="JACGLS010000008">
    <property type="protein sequence ID" value="MBA6157318.1"/>
    <property type="molecule type" value="Genomic_DNA"/>
</dbReference>